<proteinExistence type="predicted"/>
<accession>A0A481Z3S7</accession>
<organism evidence="1">
    <name type="scientific">Pithovirus LCPAC001</name>
    <dbReference type="NCBI Taxonomy" id="2506585"/>
    <lineage>
        <taxon>Viruses</taxon>
        <taxon>Pithoviruses</taxon>
    </lineage>
</organism>
<evidence type="ECO:0000313" key="1">
    <source>
        <dbReference type="EMBL" id="QBK89698.1"/>
    </source>
</evidence>
<name>A0A481Z3S7_9VIRU</name>
<dbReference type="EMBL" id="MK500436">
    <property type="protein sequence ID" value="QBK89698.1"/>
    <property type="molecule type" value="Genomic_DNA"/>
</dbReference>
<gene>
    <name evidence="1" type="ORF">LCPAC001_02110</name>
</gene>
<sequence length="97" mass="11530">MNDESAYKHAKFIIIGMRAFNNEPYELNNPEYKQVADEFCSIVHSNVDTEGPFLVQAFGYHKLVFKTYIGWSKVRIDMSKRRAMNYIEKLRTQVYRK</sequence>
<protein>
    <submittedName>
        <fullName evidence="1">Uncharacterized protein</fullName>
    </submittedName>
</protein>
<reference evidence="1" key="1">
    <citation type="journal article" date="2019" name="MBio">
        <title>Virus Genomes from Deep Sea Sediments Expand the Ocean Megavirome and Support Independent Origins of Viral Gigantism.</title>
        <authorList>
            <person name="Backstrom D."/>
            <person name="Yutin N."/>
            <person name="Jorgensen S.L."/>
            <person name="Dharamshi J."/>
            <person name="Homa F."/>
            <person name="Zaremba-Niedwiedzka K."/>
            <person name="Spang A."/>
            <person name="Wolf Y.I."/>
            <person name="Koonin E.V."/>
            <person name="Ettema T.J."/>
        </authorList>
    </citation>
    <scope>NUCLEOTIDE SEQUENCE</scope>
</reference>